<evidence type="ECO:0000313" key="2">
    <source>
        <dbReference type="Proteomes" id="UP000695000"/>
    </source>
</evidence>
<keyword evidence="1" id="KW-1133">Transmembrane helix</keyword>
<feature type="transmembrane region" description="Helical" evidence="1">
    <location>
        <begin position="74"/>
        <end position="90"/>
    </location>
</feature>
<keyword evidence="2" id="KW-1185">Reference proteome</keyword>
<evidence type="ECO:0000256" key="1">
    <source>
        <dbReference type="SAM" id="Phobius"/>
    </source>
</evidence>
<proteinExistence type="predicted"/>
<dbReference type="Proteomes" id="UP000695000">
    <property type="component" value="Unplaced"/>
</dbReference>
<dbReference type="RefSeq" id="XP_017770096.1">
    <property type="nucleotide sequence ID" value="XM_017914607.1"/>
</dbReference>
<protein>
    <submittedName>
        <fullName evidence="3">Uncharacterized protein LOC108557897</fullName>
    </submittedName>
</protein>
<reference evidence="3" key="1">
    <citation type="submission" date="2025-08" db="UniProtKB">
        <authorList>
            <consortium name="RefSeq"/>
        </authorList>
    </citation>
    <scope>IDENTIFICATION</scope>
    <source>
        <tissue evidence="3">Whole Larva</tissue>
    </source>
</reference>
<gene>
    <name evidence="3" type="primary">LOC108557897</name>
</gene>
<evidence type="ECO:0000313" key="3">
    <source>
        <dbReference type="RefSeq" id="XP_017770096.1"/>
    </source>
</evidence>
<accession>A0ABM1M696</accession>
<name>A0ABM1M696_NICVS</name>
<keyword evidence="1" id="KW-0472">Membrane</keyword>
<feature type="transmembrane region" description="Helical" evidence="1">
    <location>
        <begin position="44"/>
        <end position="62"/>
    </location>
</feature>
<sequence>MIIILSNSTIVHIGIILAAWSVVFEWPLYRIWLPIASCIALRRILIYTMFNHKTIFYYLLHYTPIYMASYSKNFFYSWIVAVIVTLWYDFQITWIGMPIMTSVAAHTYTITYYDLIV</sequence>
<organism evidence="2 3">
    <name type="scientific">Nicrophorus vespilloides</name>
    <name type="common">Boreal carrion beetle</name>
    <dbReference type="NCBI Taxonomy" id="110193"/>
    <lineage>
        <taxon>Eukaryota</taxon>
        <taxon>Metazoa</taxon>
        <taxon>Ecdysozoa</taxon>
        <taxon>Arthropoda</taxon>
        <taxon>Hexapoda</taxon>
        <taxon>Insecta</taxon>
        <taxon>Pterygota</taxon>
        <taxon>Neoptera</taxon>
        <taxon>Endopterygota</taxon>
        <taxon>Coleoptera</taxon>
        <taxon>Polyphaga</taxon>
        <taxon>Staphyliniformia</taxon>
        <taxon>Silphidae</taxon>
        <taxon>Nicrophorinae</taxon>
        <taxon>Nicrophorus</taxon>
    </lineage>
</organism>
<keyword evidence="1" id="KW-0812">Transmembrane</keyword>
<dbReference type="GeneID" id="108557897"/>
<feature type="transmembrane region" description="Helical" evidence="1">
    <location>
        <begin position="12"/>
        <end position="32"/>
    </location>
</feature>